<comment type="caution">
    <text evidence="1">The sequence shown here is derived from an EMBL/GenBank/DDBJ whole genome shotgun (WGS) entry which is preliminary data.</text>
</comment>
<name>A0A1L8RJ39_9ENTE</name>
<evidence type="ECO:0000313" key="1">
    <source>
        <dbReference type="EMBL" id="OJG19768.1"/>
    </source>
</evidence>
<keyword evidence="2" id="KW-1185">Reference proteome</keyword>
<reference evidence="1 2" key="1">
    <citation type="submission" date="2014-12" db="EMBL/GenBank/DDBJ databases">
        <title>Draft genome sequences of 29 type strains of Enterococci.</title>
        <authorList>
            <person name="Zhong Z."/>
            <person name="Sun Z."/>
            <person name="Liu W."/>
            <person name="Zhang W."/>
            <person name="Zhang H."/>
        </authorList>
    </citation>
    <scope>NUCLEOTIDE SEQUENCE [LARGE SCALE GENOMIC DNA]</scope>
    <source>
        <strain evidence="1 2">DSM 17029</strain>
    </source>
</reference>
<dbReference type="Proteomes" id="UP000181884">
    <property type="component" value="Unassembled WGS sequence"/>
</dbReference>
<accession>A0A1L8RJ39</accession>
<evidence type="ECO:0000313" key="2">
    <source>
        <dbReference type="Proteomes" id="UP000181884"/>
    </source>
</evidence>
<dbReference type="EMBL" id="JXKH01000001">
    <property type="protein sequence ID" value="OJG19768.1"/>
    <property type="molecule type" value="Genomic_DNA"/>
</dbReference>
<dbReference type="STRING" id="214095.RU97_GL000001"/>
<dbReference type="AlphaFoldDB" id="A0A1L8RJ39"/>
<proteinExistence type="predicted"/>
<organism evidence="1 2">
    <name type="scientific">Enterococcus canis</name>
    <dbReference type="NCBI Taxonomy" id="214095"/>
    <lineage>
        <taxon>Bacteria</taxon>
        <taxon>Bacillati</taxon>
        <taxon>Bacillota</taxon>
        <taxon>Bacilli</taxon>
        <taxon>Lactobacillales</taxon>
        <taxon>Enterococcaceae</taxon>
        <taxon>Enterococcus</taxon>
    </lineage>
</organism>
<protein>
    <submittedName>
        <fullName evidence="1">Uncharacterized protein</fullName>
    </submittedName>
</protein>
<gene>
    <name evidence="1" type="ORF">RU97_GL000001</name>
</gene>
<sequence length="37" mass="4346">MVFWLIFPRSIAILLFVLTKEQLKKTLKKSIDGCDYS</sequence>